<accession>A0A3P1WPT9</accession>
<name>A0A3P1WPT9_9ACTN</name>
<protein>
    <submittedName>
        <fullName evidence="1">Uncharacterized protein</fullName>
    </submittedName>
</protein>
<reference evidence="1 2" key="1">
    <citation type="submission" date="2018-11" db="EMBL/GenBank/DDBJ databases">
        <title>Genomes From Bacteria Associated with the Canine Oral Cavity: a Test Case for Automated Genome-Based Taxonomic Assignment.</title>
        <authorList>
            <person name="Coil D.A."/>
            <person name="Jospin G."/>
            <person name="Darling A.E."/>
            <person name="Wallis C."/>
            <person name="Davis I.J."/>
            <person name="Harris S."/>
            <person name="Eisen J.A."/>
            <person name="Holcombe L.J."/>
            <person name="O'Flynn C."/>
        </authorList>
    </citation>
    <scope>NUCLEOTIDE SEQUENCE [LARGE SCALE GENOMIC DNA]</scope>
    <source>
        <strain evidence="1 2">OH2822_COT-296</strain>
    </source>
</reference>
<proteinExistence type="predicted"/>
<evidence type="ECO:0000313" key="2">
    <source>
        <dbReference type="Proteomes" id="UP000280935"/>
    </source>
</evidence>
<gene>
    <name evidence="1" type="ORF">EII35_13625</name>
</gene>
<dbReference type="EMBL" id="RQYT01000046">
    <property type="protein sequence ID" value="RRD48281.1"/>
    <property type="molecule type" value="Genomic_DNA"/>
</dbReference>
<organism evidence="1 2">
    <name type="scientific">Arachnia propionica</name>
    <dbReference type="NCBI Taxonomy" id="1750"/>
    <lineage>
        <taxon>Bacteria</taxon>
        <taxon>Bacillati</taxon>
        <taxon>Actinomycetota</taxon>
        <taxon>Actinomycetes</taxon>
        <taxon>Propionibacteriales</taxon>
        <taxon>Propionibacteriaceae</taxon>
        <taxon>Arachnia</taxon>
    </lineage>
</organism>
<evidence type="ECO:0000313" key="1">
    <source>
        <dbReference type="EMBL" id="RRD48281.1"/>
    </source>
</evidence>
<comment type="caution">
    <text evidence="1">The sequence shown here is derived from an EMBL/GenBank/DDBJ whole genome shotgun (WGS) entry which is preliminary data.</text>
</comment>
<sequence>MRRRDLFTLTATIAGGTVLGATGCTPHHDAASAEPAPVGFTHSPAWPANRARTEITAVRDRHLVGWAHVSEAERLFRLGWVPIIVNVTGVTTRALLIDDDGTWTTRRVTVKDEPGSGNAPTTLVPGPAAIDDTHAYIVVGVLFDGSTGTHNSAAPVVLLKVRLSDGSVVATTTISDRTRLRALERAALSFTEDGNSLLLACADPVGQDDSWIGLRLSTTDLGVEFDARTLLSGREPHSVSCAGQGVLVTFDFPESTELIALADGHRQTTQHDNGMVLDGWTYRFESRGAHAQTLIANHAGLRRRVEMAGARELPPQPRFFSGNRIIIDFSEGQHLQVWRPGATEPSVDLIAREQSFPAGVAVFNDILYTWRDDGRHTHLKLQQLDSGEVLAERTLPHGLLGSGVGAVTRWGIVSNMANTDSPRFVRATEWLP</sequence>
<dbReference type="PROSITE" id="PS51257">
    <property type="entry name" value="PROKAR_LIPOPROTEIN"/>
    <property type="match status" value="1"/>
</dbReference>
<dbReference type="AlphaFoldDB" id="A0A3P1WPT9"/>
<dbReference type="Proteomes" id="UP000280935">
    <property type="component" value="Unassembled WGS sequence"/>
</dbReference>